<reference evidence="2" key="1">
    <citation type="submission" date="2023-03" db="EMBL/GenBank/DDBJ databases">
        <title>Mating type loci evolution in Malassezia.</title>
        <authorList>
            <person name="Coelho M.A."/>
        </authorList>
    </citation>
    <scope>NUCLEOTIDE SEQUENCE</scope>
    <source>
        <strain evidence="2">CBS 12830</strain>
    </source>
</reference>
<dbReference type="PANTHER" id="PTHR31449">
    <property type="entry name" value="UPF0598 PROTEIN C8ORF82"/>
    <property type="match status" value="1"/>
</dbReference>
<dbReference type="Pfam" id="PF14956">
    <property type="entry name" value="DUF4505"/>
    <property type="match status" value="1"/>
</dbReference>
<name>A0AAF0IZ25_9BASI</name>
<evidence type="ECO:0000256" key="1">
    <source>
        <dbReference type="ARBA" id="ARBA00006322"/>
    </source>
</evidence>
<comment type="similarity">
    <text evidence="1">Belongs to the UPF0598 family.</text>
</comment>
<dbReference type="Proteomes" id="UP001214415">
    <property type="component" value="Chromosome 3"/>
</dbReference>
<proteinExistence type="inferred from homology"/>
<organism evidence="2 3">
    <name type="scientific">Malassezia equina</name>
    <dbReference type="NCBI Taxonomy" id="1381935"/>
    <lineage>
        <taxon>Eukaryota</taxon>
        <taxon>Fungi</taxon>
        <taxon>Dikarya</taxon>
        <taxon>Basidiomycota</taxon>
        <taxon>Ustilaginomycotina</taxon>
        <taxon>Malasseziomycetes</taxon>
        <taxon>Malasseziales</taxon>
        <taxon>Malasseziaceae</taxon>
        <taxon>Malassezia</taxon>
    </lineage>
</organism>
<evidence type="ECO:0000313" key="2">
    <source>
        <dbReference type="EMBL" id="WFD23002.1"/>
    </source>
</evidence>
<sequence length="221" mass="24898">MWHRTAWISVRALHTSSQRGAPLPRIYRYWIDVHGQLFLYDTVPKNLTSCTPRCETEASHWTQDDAALARMMQDGAEAGQEVIWKRLQEEGIAWVSPCQGEWNVIHAVDTPIVFRHLTNDGHLVWGGDYTMPWDPTQLRVHPDTGYLYHPSPMPPLRRAKARGVSPYGPYSLIASQVVLQHLADGLQMDLEAGVGTLTWRGREYALGSLTLPNDLTPPGPP</sequence>
<dbReference type="InterPro" id="IPR028108">
    <property type="entry name" value="DUF4505"/>
</dbReference>
<keyword evidence="3" id="KW-1185">Reference proteome</keyword>
<protein>
    <submittedName>
        <fullName evidence="2">Uncharacterized protein</fullName>
    </submittedName>
</protein>
<evidence type="ECO:0000313" key="3">
    <source>
        <dbReference type="Proteomes" id="UP001214415"/>
    </source>
</evidence>
<gene>
    <name evidence="2" type="ORF">MEQU1_001686</name>
</gene>
<dbReference type="EMBL" id="CP119902">
    <property type="protein sequence ID" value="WFD23002.1"/>
    <property type="molecule type" value="Genomic_DNA"/>
</dbReference>
<dbReference type="AlphaFoldDB" id="A0AAF0IZ25"/>
<accession>A0AAF0IZ25</accession>
<dbReference type="PANTHER" id="PTHR31449:SF3">
    <property type="entry name" value="UPF0598 PROTEIN C8ORF82"/>
    <property type="match status" value="1"/>
</dbReference>